<organism evidence="2 3">
    <name type="scientific">Fusibacter bizertensis</name>
    <dbReference type="NCBI Taxonomy" id="1488331"/>
    <lineage>
        <taxon>Bacteria</taxon>
        <taxon>Bacillati</taxon>
        <taxon>Bacillota</taxon>
        <taxon>Clostridia</taxon>
        <taxon>Eubacteriales</taxon>
        <taxon>Eubacteriales Family XII. Incertae Sedis</taxon>
        <taxon>Fusibacter</taxon>
    </lineage>
</organism>
<feature type="compositionally biased region" description="Basic and acidic residues" evidence="1">
    <location>
        <begin position="377"/>
        <end position="387"/>
    </location>
</feature>
<reference evidence="2 3" key="1">
    <citation type="submission" date="2023-04" db="EMBL/GenBank/DDBJ databases">
        <title>Fusibacter bizertensis strain WBS, isolated from littoral bottom sediments of the Arctic seas - biochemical and genomic analysis.</title>
        <authorList>
            <person name="Brioukhanov A.L."/>
        </authorList>
    </citation>
    <scope>NUCLEOTIDE SEQUENCE [LARGE SCALE GENOMIC DNA]</scope>
    <source>
        <strain evidence="2 3">WBS</strain>
    </source>
</reference>
<protein>
    <recommendedName>
        <fullName evidence="4">DUF342 domain-containing protein</fullName>
    </recommendedName>
</protein>
<dbReference type="Proteomes" id="UP001158045">
    <property type="component" value="Unassembled WGS sequence"/>
</dbReference>
<gene>
    <name evidence="2" type="ORF">QE109_12920</name>
</gene>
<evidence type="ECO:0000313" key="3">
    <source>
        <dbReference type="Proteomes" id="UP001158045"/>
    </source>
</evidence>
<dbReference type="RefSeq" id="WP_281094952.1">
    <property type="nucleotide sequence ID" value="NZ_JARYZI010000009.1"/>
</dbReference>
<feature type="region of interest" description="Disordered" evidence="1">
    <location>
        <begin position="374"/>
        <end position="400"/>
    </location>
</feature>
<feature type="compositionally biased region" description="Polar residues" evidence="1">
    <location>
        <begin position="389"/>
        <end position="400"/>
    </location>
</feature>
<accession>A0ABT6NF54</accession>
<comment type="caution">
    <text evidence="2">The sequence shown here is derived from an EMBL/GenBank/DDBJ whole genome shotgun (WGS) entry which is preliminary data.</text>
</comment>
<evidence type="ECO:0008006" key="4">
    <source>
        <dbReference type="Google" id="ProtNLM"/>
    </source>
</evidence>
<sequence>MKIYKNIGLLDLRKATKEEVLEIGKIENIGTIIVTDEQSAAISNVEQSNIGNVLTLPDGIELVIQNGEYRLTKVMLEAFEGQVCIVVNGKLFVEPIGDAQLLSKIYRGTINGRVFIMESDLGVLTGKLQVNGDSVVYKEGERLVEGKFILIDNNMYGVTPGTKLVIDELIALDTFDEALFDETFKNIRVLKSVIVSKDNIKKIAGKIENYLEVEKHVLTPEYQYFDKLTLDANTITNLKAPKLYVRGKLVIEVSAQELIAKVTGIICKNLEVNEPDYKEVLNIIEKVENVKVIDPNAVTNTSAMKITDFYLKTLKTLSLINYGSLKFDDSVSPDELEEKLVKIENYGALKCPESLYGIIMKKVKVNHGVIKASSASKDGEKHGKDENSDQVISNMGSFEL</sequence>
<evidence type="ECO:0000313" key="2">
    <source>
        <dbReference type="EMBL" id="MDH8679055.1"/>
    </source>
</evidence>
<keyword evidence="3" id="KW-1185">Reference proteome</keyword>
<name>A0ABT6NF54_9FIRM</name>
<proteinExistence type="predicted"/>
<evidence type="ECO:0000256" key="1">
    <source>
        <dbReference type="SAM" id="MobiDB-lite"/>
    </source>
</evidence>
<dbReference type="EMBL" id="JARYZI010000009">
    <property type="protein sequence ID" value="MDH8679055.1"/>
    <property type="molecule type" value="Genomic_DNA"/>
</dbReference>